<dbReference type="InterPro" id="IPR029033">
    <property type="entry name" value="His_PPase_superfam"/>
</dbReference>
<comment type="caution">
    <text evidence="1">The sequence shown here is derived from an EMBL/GenBank/DDBJ whole genome shotgun (WGS) entry which is preliminary data.</text>
</comment>
<dbReference type="OrthoDB" id="414418at2759"/>
<sequence length="242" mass="26983">MSSFALNPEFLKSLHAKFQTLRPAIPFQGEEIVLARHAETIAEVFPNWVERCKLDGGGGLYHPFDLNVPVRMPKRLNMIQAYQSDPPLSEVGRIMAQLFARELVSRSAIPKAIFAAPTLASLQTAVDIYNYIGKECGKICVDASLASDRSGAPYWLSEQEMAHLKFNIDDSYTQEEIELDDRSLKSIAESMKKVLPKLSSKNGIVLVVTDALAVKMLKDLALSPKDAVGNRSEEVRFYSFLF</sequence>
<gene>
    <name evidence="1" type="ORF">ANCCAN_11533</name>
</gene>
<accession>A0A368GFP9</accession>
<keyword evidence="2" id="KW-1185">Reference proteome</keyword>
<dbReference type="AlphaFoldDB" id="A0A368GFP9"/>
<dbReference type="Proteomes" id="UP000252519">
    <property type="component" value="Unassembled WGS sequence"/>
</dbReference>
<organism evidence="1 2">
    <name type="scientific">Ancylostoma caninum</name>
    <name type="common">Dog hookworm</name>
    <dbReference type="NCBI Taxonomy" id="29170"/>
    <lineage>
        <taxon>Eukaryota</taxon>
        <taxon>Metazoa</taxon>
        <taxon>Ecdysozoa</taxon>
        <taxon>Nematoda</taxon>
        <taxon>Chromadorea</taxon>
        <taxon>Rhabditida</taxon>
        <taxon>Rhabditina</taxon>
        <taxon>Rhabditomorpha</taxon>
        <taxon>Strongyloidea</taxon>
        <taxon>Ancylostomatidae</taxon>
        <taxon>Ancylostomatinae</taxon>
        <taxon>Ancylostoma</taxon>
    </lineage>
</organism>
<reference evidence="1 2" key="1">
    <citation type="submission" date="2014-10" db="EMBL/GenBank/DDBJ databases">
        <title>Draft genome of the hookworm Ancylostoma caninum.</title>
        <authorList>
            <person name="Mitreva M."/>
        </authorList>
    </citation>
    <scope>NUCLEOTIDE SEQUENCE [LARGE SCALE GENOMIC DNA]</scope>
    <source>
        <strain evidence="1 2">Baltimore</strain>
    </source>
</reference>
<dbReference type="PANTHER" id="PTHR16469:SF23">
    <property type="entry name" value="HISTIDINE KINASE"/>
    <property type="match status" value="1"/>
</dbReference>
<dbReference type="SUPFAM" id="SSF53254">
    <property type="entry name" value="Phosphoglycerate mutase-like"/>
    <property type="match status" value="1"/>
</dbReference>
<evidence type="ECO:0000313" key="2">
    <source>
        <dbReference type="Proteomes" id="UP000252519"/>
    </source>
</evidence>
<protein>
    <submittedName>
        <fullName evidence="1">Phosphoglycerate mutase family protein</fullName>
    </submittedName>
</protein>
<dbReference type="Gene3D" id="3.40.50.1240">
    <property type="entry name" value="Phosphoglycerate mutase-like"/>
    <property type="match status" value="1"/>
</dbReference>
<proteinExistence type="predicted"/>
<dbReference type="EMBL" id="JOJR01000191">
    <property type="protein sequence ID" value="RCN42498.1"/>
    <property type="molecule type" value="Genomic_DNA"/>
</dbReference>
<evidence type="ECO:0000313" key="1">
    <source>
        <dbReference type="EMBL" id="RCN42498.1"/>
    </source>
</evidence>
<dbReference type="GO" id="GO:0016791">
    <property type="term" value="F:phosphatase activity"/>
    <property type="evidence" value="ECO:0007669"/>
    <property type="project" value="UniProtKB-ARBA"/>
</dbReference>
<dbReference type="InterPro" id="IPR051710">
    <property type="entry name" value="Phosphatase_SH3-domain"/>
</dbReference>
<dbReference type="PANTHER" id="PTHR16469">
    <property type="entry name" value="UBIQUITIN-ASSOCIATED AND SH3 DOMAIN-CONTAINING BA-RELATED"/>
    <property type="match status" value="1"/>
</dbReference>
<name>A0A368GFP9_ANCCA</name>
<dbReference type="STRING" id="29170.A0A368GFP9"/>